<dbReference type="EMBL" id="CAVLGL010000137">
    <property type="protein sequence ID" value="CAK1602538.1"/>
    <property type="molecule type" value="Genomic_DNA"/>
</dbReference>
<accession>A0AAV1M600</accession>
<reference evidence="2 3" key="1">
    <citation type="submission" date="2023-11" db="EMBL/GenBank/DDBJ databases">
        <authorList>
            <person name="Hedman E."/>
            <person name="Englund M."/>
            <person name="Stromberg M."/>
            <person name="Nyberg Akerstrom W."/>
            <person name="Nylinder S."/>
            <person name="Jareborg N."/>
            <person name="Kallberg Y."/>
            <person name="Kronander E."/>
        </authorList>
    </citation>
    <scope>NUCLEOTIDE SEQUENCE [LARGE SCALE GENOMIC DNA]</scope>
</reference>
<organism evidence="2 3">
    <name type="scientific">Parnassius mnemosyne</name>
    <name type="common">clouded apollo</name>
    <dbReference type="NCBI Taxonomy" id="213953"/>
    <lineage>
        <taxon>Eukaryota</taxon>
        <taxon>Metazoa</taxon>
        <taxon>Ecdysozoa</taxon>
        <taxon>Arthropoda</taxon>
        <taxon>Hexapoda</taxon>
        <taxon>Insecta</taxon>
        <taxon>Pterygota</taxon>
        <taxon>Neoptera</taxon>
        <taxon>Endopterygota</taxon>
        <taxon>Lepidoptera</taxon>
        <taxon>Glossata</taxon>
        <taxon>Ditrysia</taxon>
        <taxon>Papilionoidea</taxon>
        <taxon>Papilionidae</taxon>
        <taxon>Parnassiinae</taxon>
        <taxon>Parnassini</taxon>
        <taxon>Parnassius</taxon>
        <taxon>Driopa</taxon>
    </lineage>
</organism>
<evidence type="ECO:0000313" key="2">
    <source>
        <dbReference type="EMBL" id="CAK1602538.1"/>
    </source>
</evidence>
<dbReference type="AlphaFoldDB" id="A0AAV1M600"/>
<proteinExistence type="predicted"/>
<gene>
    <name evidence="2" type="ORF">PARMNEM_LOCUS21030</name>
</gene>
<keyword evidence="3" id="KW-1185">Reference proteome</keyword>
<keyword evidence="1" id="KW-0812">Transmembrane</keyword>
<dbReference type="Proteomes" id="UP001314205">
    <property type="component" value="Unassembled WGS sequence"/>
</dbReference>
<evidence type="ECO:0000256" key="1">
    <source>
        <dbReference type="SAM" id="Phobius"/>
    </source>
</evidence>
<feature type="transmembrane region" description="Helical" evidence="1">
    <location>
        <begin position="178"/>
        <end position="198"/>
    </location>
</feature>
<comment type="caution">
    <text evidence="2">The sequence shown here is derived from an EMBL/GenBank/DDBJ whole genome shotgun (WGS) entry which is preliminary data.</text>
</comment>
<feature type="transmembrane region" description="Helical" evidence="1">
    <location>
        <begin position="154"/>
        <end position="171"/>
    </location>
</feature>
<keyword evidence="1" id="KW-0472">Membrane</keyword>
<name>A0AAV1M600_9NEOP</name>
<evidence type="ECO:0000313" key="3">
    <source>
        <dbReference type="Proteomes" id="UP001314205"/>
    </source>
</evidence>
<keyword evidence="1" id="KW-1133">Transmembrane helix</keyword>
<protein>
    <submittedName>
        <fullName evidence="2">Uncharacterized protein</fullName>
    </submittedName>
</protein>
<sequence length="227" mass="26135">MAEICEREQRFISHPASEINQLLNFYSQTNTTSRWVRKKRGGRDPRVRLATPNLIPSQKKVLTTKMLGPPMEMVLTPLVYRRLLKKKLLISLLYSAIVFNKFSVKELSMDDYRWEKTLLGHTFSMSRAPCNHYEGGTKTVLDVFRSWLQTHEEAQIMVASILVVFGLWWLVRTILALLINLVCPLLFVLLAVICVPQLRAPLLGQNYPLLANLLRSILLKMAENLKT</sequence>